<dbReference type="RefSeq" id="WP_379510487.1">
    <property type="nucleotide sequence ID" value="NZ_JBHRTQ010000010.1"/>
</dbReference>
<evidence type="ECO:0000256" key="6">
    <source>
        <dbReference type="SAM" id="MobiDB-lite"/>
    </source>
</evidence>
<dbReference type="InterPro" id="IPR001486">
    <property type="entry name" value="Hemoglobin_trunc"/>
</dbReference>
<accession>A0ABV7IWX7</accession>
<feature type="compositionally biased region" description="Low complexity" evidence="6">
    <location>
        <begin position="1"/>
        <end position="16"/>
    </location>
</feature>
<dbReference type="Gene3D" id="1.10.490.10">
    <property type="entry name" value="Globins"/>
    <property type="match status" value="1"/>
</dbReference>
<evidence type="ECO:0000256" key="5">
    <source>
        <dbReference type="ARBA" id="ARBA00023004"/>
    </source>
</evidence>
<reference evidence="8" key="1">
    <citation type="journal article" date="2019" name="Int. J. Syst. Evol. Microbiol.">
        <title>The Global Catalogue of Microorganisms (GCM) 10K type strain sequencing project: providing services to taxonomists for standard genome sequencing and annotation.</title>
        <authorList>
            <consortium name="The Broad Institute Genomics Platform"/>
            <consortium name="The Broad Institute Genome Sequencing Center for Infectious Disease"/>
            <person name="Wu L."/>
            <person name="Ma J."/>
        </authorList>
    </citation>
    <scope>NUCLEOTIDE SEQUENCE [LARGE SCALE GENOMIC DNA]</scope>
    <source>
        <strain evidence="8">KCTC 42984</strain>
    </source>
</reference>
<keyword evidence="8" id="KW-1185">Reference proteome</keyword>
<dbReference type="Proteomes" id="UP001595604">
    <property type="component" value="Unassembled WGS sequence"/>
</dbReference>
<comment type="cofactor">
    <cofactor evidence="1">
        <name>heme</name>
        <dbReference type="ChEBI" id="CHEBI:30413"/>
    </cofactor>
</comment>
<evidence type="ECO:0000256" key="1">
    <source>
        <dbReference type="ARBA" id="ARBA00001971"/>
    </source>
</evidence>
<proteinExistence type="predicted"/>
<keyword evidence="5" id="KW-0408">Iron</keyword>
<evidence type="ECO:0000313" key="7">
    <source>
        <dbReference type="EMBL" id="MFC3175116.1"/>
    </source>
</evidence>
<dbReference type="CDD" id="cd14773">
    <property type="entry name" value="TrHb2_PhHbO-like_O"/>
    <property type="match status" value="1"/>
</dbReference>
<evidence type="ECO:0000313" key="8">
    <source>
        <dbReference type="Proteomes" id="UP001595604"/>
    </source>
</evidence>
<name>A0ABV7IWX7_9SPHN</name>
<dbReference type="InterPro" id="IPR019795">
    <property type="entry name" value="Globin_bac-like_CS"/>
</dbReference>
<gene>
    <name evidence="7" type="ORF">ACFOD9_12725</name>
</gene>
<keyword evidence="2" id="KW-0813">Transport</keyword>
<organism evidence="7 8">
    <name type="scientific">Novosphingobium bradum</name>
    <dbReference type="NCBI Taxonomy" id="1737444"/>
    <lineage>
        <taxon>Bacteria</taxon>
        <taxon>Pseudomonadati</taxon>
        <taxon>Pseudomonadota</taxon>
        <taxon>Alphaproteobacteria</taxon>
        <taxon>Sphingomonadales</taxon>
        <taxon>Sphingomonadaceae</taxon>
        <taxon>Novosphingobium</taxon>
    </lineage>
</organism>
<dbReference type="EMBL" id="JBHRTQ010000010">
    <property type="protein sequence ID" value="MFC3175116.1"/>
    <property type="molecule type" value="Genomic_DNA"/>
</dbReference>
<dbReference type="PROSITE" id="PS01213">
    <property type="entry name" value="GLOBIN_FAM_2"/>
    <property type="match status" value="1"/>
</dbReference>
<protein>
    <submittedName>
        <fullName evidence="7">Group II truncated hemoglobin</fullName>
    </submittedName>
</protein>
<keyword evidence="3" id="KW-0349">Heme</keyword>
<feature type="region of interest" description="Disordered" evidence="6">
    <location>
        <begin position="1"/>
        <end position="21"/>
    </location>
</feature>
<dbReference type="SUPFAM" id="SSF46458">
    <property type="entry name" value="Globin-like"/>
    <property type="match status" value="1"/>
</dbReference>
<dbReference type="Pfam" id="PF01152">
    <property type="entry name" value="Bac_globin"/>
    <property type="match status" value="1"/>
</dbReference>
<evidence type="ECO:0000256" key="2">
    <source>
        <dbReference type="ARBA" id="ARBA00022448"/>
    </source>
</evidence>
<dbReference type="InterPro" id="IPR009050">
    <property type="entry name" value="Globin-like_sf"/>
</dbReference>
<dbReference type="InterPro" id="IPR012292">
    <property type="entry name" value="Globin/Proto"/>
</dbReference>
<evidence type="ECO:0000256" key="4">
    <source>
        <dbReference type="ARBA" id="ARBA00022723"/>
    </source>
</evidence>
<keyword evidence="4" id="KW-0479">Metal-binding</keyword>
<comment type="caution">
    <text evidence="7">The sequence shown here is derived from an EMBL/GenBank/DDBJ whole genome shotgun (WGS) entry which is preliminary data.</text>
</comment>
<evidence type="ECO:0000256" key="3">
    <source>
        <dbReference type="ARBA" id="ARBA00022617"/>
    </source>
</evidence>
<sequence length="137" mass="14751">MDTATQAPPAAAPTTPYERLGGRPTITAIADRFYDLMASDPAYAPLRAMHAEDLAPMRESLAGFLTGWSGGPRDWFEANPGRCMMSVHKPLAITADTARQWVEAMRRAIGDVVGESDPQIAKAMGDVLEQMASGMAR</sequence>